<dbReference type="EMBL" id="CP034464">
    <property type="protein sequence ID" value="AZP11142.1"/>
    <property type="molecule type" value="Genomic_DNA"/>
</dbReference>
<dbReference type="OrthoDB" id="272552at2"/>
<dbReference type="AlphaFoldDB" id="A0A3S9HGA9"/>
<dbReference type="Proteomes" id="UP000275663">
    <property type="component" value="Chromosome"/>
</dbReference>
<evidence type="ECO:0000313" key="1">
    <source>
        <dbReference type="EMBL" id="AZP11142.1"/>
    </source>
</evidence>
<name>A0A3S9HGA9_9BURK</name>
<keyword evidence="2" id="KW-1185">Reference proteome</keyword>
<dbReference type="RefSeq" id="WP_126126541.1">
    <property type="nucleotide sequence ID" value="NZ_CP034464.1"/>
</dbReference>
<reference evidence="1 2" key="1">
    <citation type="journal article" date="2011" name="Int. J. Syst. Evol. Microbiol.">
        <title>Description of Undibacterium oligocarboniphilum sp. nov., isolated from purified water, and Undibacterium pigrum strain CCUG 49012 as the type strain of Undibacterium parvum sp. nov., and emended descriptions of the genus Undibacterium and the species Undibacterium pigrum.</title>
        <authorList>
            <person name="Eder W."/>
            <person name="Wanner G."/>
            <person name="Ludwig W."/>
            <person name="Busse H.J."/>
            <person name="Ziemke-Kageler F."/>
            <person name="Lang E."/>
        </authorList>
    </citation>
    <scope>NUCLEOTIDE SEQUENCE [LARGE SCALE GENOMIC DNA]</scope>
    <source>
        <strain evidence="1 2">DSM 23061</strain>
    </source>
</reference>
<sequence length="350" mass="38996">MELAILDAIAQSGILAPSADNGLRYYFEYQDQAILIWADQEFVTNTERHRRVLDLLAFGATVENMQLRASELGFTADISWFPSDDPLLVVRINLLANPSIQADALATAIPSRQTNRQVFFKGEPSAAQRARMSAELEKIPGVRLIWLEGSERKLALKLIWLAESARFQSPRLHQELFSSIRFDLNWRENADFGLPPASLEVEPLMRPMFKALRHWPLMRALNLVGLHHVMGMRAAYLPCLQAPALALVSSNLPLDQAALAVGRGFERAWLCATLERLALQPMAASVVLPLQSDADQGISSKARGQLAAGWDEICRGDTPLMIFRLGRMDSTPAPTLKTGRKPLSSYRLSR</sequence>
<dbReference type="GO" id="GO:0016491">
    <property type="term" value="F:oxidoreductase activity"/>
    <property type="evidence" value="ECO:0007669"/>
    <property type="project" value="InterPro"/>
</dbReference>
<dbReference type="InterPro" id="IPR000415">
    <property type="entry name" value="Nitroreductase-like"/>
</dbReference>
<proteinExistence type="predicted"/>
<protein>
    <submittedName>
        <fullName evidence="1">Uncharacterized protein</fullName>
    </submittedName>
</protein>
<dbReference type="KEGG" id="upv:EJN92_03435"/>
<organism evidence="1 2">
    <name type="scientific">Undibacterium parvum</name>
    <dbReference type="NCBI Taxonomy" id="401471"/>
    <lineage>
        <taxon>Bacteria</taxon>
        <taxon>Pseudomonadati</taxon>
        <taxon>Pseudomonadota</taxon>
        <taxon>Betaproteobacteria</taxon>
        <taxon>Burkholderiales</taxon>
        <taxon>Oxalobacteraceae</taxon>
        <taxon>Undibacterium</taxon>
    </lineage>
</organism>
<accession>A0A3S9HGA9</accession>
<dbReference type="Gene3D" id="3.40.109.10">
    <property type="entry name" value="NADH Oxidase"/>
    <property type="match status" value="1"/>
</dbReference>
<gene>
    <name evidence="1" type="ORF">EJN92_03435</name>
</gene>
<evidence type="ECO:0000313" key="2">
    <source>
        <dbReference type="Proteomes" id="UP000275663"/>
    </source>
</evidence>